<organism evidence="3 4">
    <name type="scientific">Cryptococcus deneoformans (strain JEC21 / ATCC MYA-565)</name>
    <name type="common">Cryptococcus neoformans var. neoformans serotype D</name>
    <dbReference type="NCBI Taxonomy" id="214684"/>
    <lineage>
        <taxon>Eukaryota</taxon>
        <taxon>Fungi</taxon>
        <taxon>Dikarya</taxon>
        <taxon>Basidiomycota</taxon>
        <taxon>Agaricomycotina</taxon>
        <taxon>Tremellomycetes</taxon>
        <taxon>Tremellales</taxon>
        <taxon>Cryptococcaceae</taxon>
        <taxon>Cryptococcus</taxon>
        <taxon>Cryptococcus neoformans species complex</taxon>
    </lineage>
</organism>
<dbReference type="AlphaFoldDB" id="Q5K992"/>
<dbReference type="RefSeq" id="XP_567874.1">
    <property type="nucleotide sequence ID" value="XM_567874.1"/>
</dbReference>
<evidence type="ECO:0000313" key="3">
    <source>
        <dbReference type="EMBL" id="AAW46357.1"/>
    </source>
</evidence>
<feature type="domain" description="Knr4/Smi1-like" evidence="2">
    <location>
        <begin position="120"/>
        <end position="279"/>
    </location>
</feature>
<feature type="compositionally biased region" description="Low complexity" evidence="1">
    <location>
        <begin position="772"/>
        <end position="785"/>
    </location>
</feature>
<dbReference type="OrthoDB" id="2305498at2759"/>
<accession>Q5K992</accession>
<dbReference type="Proteomes" id="UP000002149">
    <property type="component" value="Chromosome 11"/>
</dbReference>
<dbReference type="EMBL" id="AE017351">
    <property type="protein sequence ID" value="AAW46357.1"/>
    <property type="molecule type" value="Genomic_DNA"/>
</dbReference>
<dbReference type="PANTHER" id="PTHR47432:SF1">
    <property type="entry name" value="CELL WALL ASSEMBLY REGULATOR SMI1"/>
    <property type="match status" value="1"/>
</dbReference>
<feature type="compositionally biased region" description="Low complexity" evidence="1">
    <location>
        <begin position="463"/>
        <end position="478"/>
    </location>
</feature>
<keyword evidence="4" id="KW-1185">Reference proteome</keyword>
<dbReference type="Pfam" id="PF09346">
    <property type="entry name" value="SMI1_KNR4"/>
    <property type="match status" value="1"/>
</dbReference>
<name>Q5K992_CRYD1</name>
<feature type="compositionally biased region" description="Low complexity" evidence="1">
    <location>
        <begin position="1"/>
        <end position="18"/>
    </location>
</feature>
<feature type="compositionally biased region" description="Basic and acidic residues" evidence="1">
    <location>
        <begin position="581"/>
        <end position="598"/>
    </location>
</feature>
<feature type="compositionally biased region" description="Basic and acidic residues" evidence="1">
    <location>
        <begin position="371"/>
        <end position="383"/>
    </location>
</feature>
<dbReference type="InterPro" id="IPR018958">
    <property type="entry name" value="Knr4/Smi1-like_dom"/>
</dbReference>
<dbReference type="InterPro" id="IPR037883">
    <property type="entry name" value="Knr4/Smi1-like_sf"/>
</dbReference>
<dbReference type="SUPFAM" id="SSF160631">
    <property type="entry name" value="SMI1/KNR4-like"/>
    <property type="match status" value="1"/>
</dbReference>
<dbReference type="GO" id="GO:0070880">
    <property type="term" value="P:fungal-type cell wall beta-glucan biosynthetic process"/>
    <property type="evidence" value="ECO:0000318"/>
    <property type="project" value="GO_Central"/>
</dbReference>
<feature type="region of interest" description="Disordered" evidence="1">
    <location>
        <begin position="368"/>
        <end position="498"/>
    </location>
</feature>
<feature type="compositionally biased region" description="Low complexity" evidence="1">
    <location>
        <begin position="61"/>
        <end position="83"/>
    </location>
</feature>
<sequence>MPFLQSISSLFSGNSSKSNPNRYNNRRSVMDSTRDAFSLPTTNAGNIHYGNGYNDGPQLDSASSSPGPSRRNSNAYNNNYPPRDFSANPNSYPPLTHTFHRLRKTLAGSFPELLETLNPPVNPTLLATFEAEIGCPLPRSVRESIQVADGQDLETTGNISGSGGLFFGLYFLPLEEVMREWAFWRYAEDDPTVGGNPAILATMASVPPQWIKTVYACKGWIPLLSDRTGNYVGVDLDPGANGAWGQVIVFGRDFDRKCVLWNGDGEGGWGKWLAAFVDELESGEGWEADKAASSDEEEEIGYSSYNGGGTYGEVGSGLRLAGQYRGWNVLEAWWDRSVRKWESLGLGLDIEEVERGLEEARRLTGYGVSETEGKGKGKGKGREGTNGNTSNSNSPLQESLGGSQHLAAVPGTPVTRDSDVLLPPSSPEQPSIPKIRHPSPSPVRVITPVTSTIDHPLKPGPPSTVSGSGSGSGYLSPPTHSPSRRKRAPAPAPTPIDLPTRADIQAMSAIAQAETSGLRGGWVMNLDTSVGSAARRASRLSSLGSGSQGRGSMDAEMVDIDLEGGRAVPFGSPNMTEDELERQREEERMAHAGLEHRRSPVMLNSRTPSPLARSPHSSHSPLSPHSPSFHSPHSPYSSRPPSFETRTAIITTEDPSREKTPKASLRSPNAPSPLDVTAIPQSVLDATSMIRPPPPVANNSSLTIRGYDGEERDRSLVRANSGASNGQRSPRPERSGTTPIPGSGPTQQRSMTRGQRESSVISTDSHDGLLESVSYRRSVSPVSVSDASALEGEEVMESPSTIKSMESENQIKERKTGIEEGFQEVSL</sequence>
<feature type="region of interest" description="Disordered" evidence="1">
    <location>
        <begin position="48"/>
        <end position="89"/>
    </location>
</feature>
<feature type="compositionally biased region" description="Low complexity" evidence="1">
    <location>
        <begin position="385"/>
        <end position="394"/>
    </location>
</feature>
<dbReference type="KEGG" id="cne:CNK02770"/>
<feature type="compositionally biased region" description="Basic and acidic residues" evidence="1">
    <location>
        <begin position="707"/>
        <end position="716"/>
    </location>
</feature>
<dbReference type="OMA" id="TEETDSM"/>
<dbReference type="GeneID" id="3254689"/>
<evidence type="ECO:0000313" key="4">
    <source>
        <dbReference type="Proteomes" id="UP000002149"/>
    </source>
</evidence>
<gene>
    <name evidence="3" type="ordered locus">CNK02770</name>
</gene>
<evidence type="ECO:0000256" key="1">
    <source>
        <dbReference type="SAM" id="MobiDB-lite"/>
    </source>
</evidence>
<feature type="region of interest" description="Disordered" evidence="1">
    <location>
        <begin position="565"/>
        <end position="827"/>
    </location>
</feature>
<dbReference type="eggNOG" id="ENOG502QTAZ">
    <property type="taxonomic scope" value="Eukaryota"/>
</dbReference>
<dbReference type="STRING" id="214684.Q5K992"/>
<evidence type="ECO:0000259" key="2">
    <source>
        <dbReference type="SMART" id="SM00860"/>
    </source>
</evidence>
<reference evidence="3 4" key="1">
    <citation type="journal article" date="2005" name="Science">
        <title>The genome of the basidiomycetous yeast and human pathogen Cryptococcus neoformans.</title>
        <authorList>
            <person name="Loftus B.J."/>
            <person name="Fung E."/>
            <person name="Roncaglia P."/>
            <person name="Rowley D."/>
            <person name="Amedeo P."/>
            <person name="Bruno D."/>
            <person name="Vamathevan J."/>
            <person name="Miranda M."/>
            <person name="Anderson I.J."/>
            <person name="Fraser J.A."/>
            <person name="Allen J.E."/>
            <person name="Bosdet I.E."/>
            <person name="Brent M.R."/>
            <person name="Chiu R."/>
            <person name="Doering T.L."/>
            <person name="Donlin M.J."/>
            <person name="D'Souza C.A."/>
            <person name="Fox D.S."/>
            <person name="Grinberg V."/>
            <person name="Fu J."/>
            <person name="Fukushima M."/>
            <person name="Haas B.J."/>
            <person name="Huang J.C."/>
            <person name="Janbon G."/>
            <person name="Jones S.J."/>
            <person name="Koo H.L."/>
            <person name="Krzywinski M.I."/>
            <person name="Kwon-Chung J.K."/>
            <person name="Lengeler K.B."/>
            <person name="Maiti R."/>
            <person name="Marra M.A."/>
            <person name="Marra R.E."/>
            <person name="Mathewson C.A."/>
            <person name="Mitchell T.G."/>
            <person name="Pertea M."/>
            <person name="Riggs F.R."/>
            <person name="Salzberg S.L."/>
            <person name="Schein J.E."/>
            <person name="Shvartsbeyn A."/>
            <person name="Shin H."/>
            <person name="Shumway M."/>
            <person name="Specht C.A."/>
            <person name="Suh B.B."/>
            <person name="Tenney A."/>
            <person name="Utterback T.R."/>
            <person name="Wickes B.L."/>
            <person name="Wortman J.R."/>
            <person name="Wye N.H."/>
            <person name="Kronstad J.W."/>
            <person name="Lodge J.K."/>
            <person name="Heitman J."/>
            <person name="Davis R.W."/>
            <person name="Fraser C.M."/>
            <person name="Hyman R.W."/>
        </authorList>
    </citation>
    <scope>NUCLEOTIDE SEQUENCE [LARGE SCALE GENOMIC DNA]</scope>
    <source>
        <strain evidence="4">JEC21 / ATCC MYA-565</strain>
    </source>
</reference>
<dbReference type="InParanoid" id="Q5K992"/>
<feature type="compositionally biased region" description="Low complexity" evidence="1">
    <location>
        <begin position="608"/>
        <end position="643"/>
    </location>
</feature>
<dbReference type="HOGENOM" id="CLU_339798_0_0_1"/>
<feature type="region of interest" description="Disordered" evidence="1">
    <location>
        <begin position="1"/>
        <end position="30"/>
    </location>
</feature>
<dbReference type="InterPro" id="IPR051873">
    <property type="entry name" value="KNR4/SMI1_regulator"/>
</dbReference>
<dbReference type="VEuPathDB" id="FungiDB:CNK02770"/>
<dbReference type="PANTHER" id="PTHR47432">
    <property type="entry name" value="CELL WALL ASSEMBLY REGULATOR SMI1"/>
    <property type="match status" value="1"/>
</dbReference>
<feature type="compositionally biased region" description="Basic and acidic residues" evidence="1">
    <location>
        <begin position="805"/>
        <end position="818"/>
    </location>
</feature>
<protein>
    <submittedName>
        <fullName evidence="3">Beta-1,3 glucan biosynthesis-related protein, putative</fullName>
    </submittedName>
</protein>
<feature type="compositionally biased region" description="Polar residues" evidence="1">
    <location>
        <begin position="735"/>
        <end position="763"/>
    </location>
</feature>
<dbReference type="SMART" id="SM00860">
    <property type="entry name" value="SMI1_KNR4"/>
    <property type="match status" value="1"/>
</dbReference>
<proteinExistence type="predicted"/>
<dbReference type="PaxDb" id="214684-Q5K992"/>